<feature type="region of interest" description="Disordered" evidence="2">
    <location>
        <begin position="1265"/>
        <end position="1293"/>
    </location>
</feature>
<feature type="compositionally biased region" description="Basic and acidic residues" evidence="2">
    <location>
        <begin position="834"/>
        <end position="849"/>
    </location>
</feature>
<evidence type="ECO:0000313" key="5">
    <source>
        <dbReference type="EMBL" id="KZM19672.1"/>
    </source>
</evidence>
<organism evidence="5 6">
    <name type="scientific">Didymella rabiei</name>
    <name type="common">Chickpea ascochyta blight fungus</name>
    <name type="synonym">Mycosphaerella rabiei</name>
    <dbReference type="NCBI Taxonomy" id="5454"/>
    <lineage>
        <taxon>Eukaryota</taxon>
        <taxon>Fungi</taxon>
        <taxon>Dikarya</taxon>
        <taxon>Ascomycota</taxon>
        <taxon>Pezizomycotina</taxon>
        <taxon>Dothideomycetes</taxon>
        <taxon>Pleosporomycetidae</taxon>
        <taxon>Pleosporales</taxon>
        <taxon>Pleosporineae</taxon>
        <taxon>Didymellaceae</taxon>
        <taxon>Ascochyta</taxon>
    </lineage>
</organism>
<feature type="compositionally biased region" description="Basic and acidic residues" evidence="2">
    <location>
        <begin position="872"/>
        <end position="895"/>
    </location>
</feature>
<sequence length="1739" mass="194632">MVTECCRAVSNNQDMIALLQDLRQQVSSSGQNRIDDLLATVVDDVADAAATVEQHPHDERQKPNAEEEQGEAKVSADADSSANLELLDEDLMQTEETRATGLIQEVPEIHSSQKKMHGLGASDQRGESSRGPQGEDDTASKRHPVAPWERCNSHLASLIPSQANFYLDDEVFETNPAVDPHEMPPFETAERLVQIYMENVHASFPILPKRVFRSRFYHYYTSLRRGNPYIMDGKWQATLNLVFAIGAVYSHLALANRGSTKKENLVYHSRAFSLSSEDPWWISHPSFSQMQITGLLSFYYLSIGHINRSWTLMGMAMRSGIALGMHIPKEGRNTDASKHEFMLETWWALCALERQVSALTGRPSLAISDPCSIPHPLPFSPEVMEGSIIEPRVGDKEKEPGPGEAAVHLGAMDSSARHDHYSHSVGSGPANSGSYLHSMVNLGEITQSALALYSAKTASGPWDMVQRMVARGNHELDAWASSLPENFNFLQRPSITGNQHRREQNTLNILYQSTKILITRPCLCRLDRRNLNQSASSNDFSQTAALLCIGAATSIANLLPDALADNVVELYQTGPWWQIVHVVTQALVVLLLEVVYESTNTLENCQEVIPSLKKLLRWLHVMRVSNGMARRAYSTLSALLKELVPTIKIDVTDLTNEEEITKRVAADQVHPMPAHAYTHYPDILNPIHEIRTRPQPLPLATTNYAGQQQHRSTHNPHPYHPKSSQHQSARLDSFAEIFHLPPSHDDRDPEIDVDAFKSPSPAISGSSDVHFPGWLVTSFDEQNPLSSFDFAGAGQEKIYVGTDGDQSRFEDIIQCDKGRYRGEACPDSTVRTTKYHDPQDGFASEDGKNLRSNIGDSKEKPSTVHSQSLRNNPKDAGTESDLKSGNKRDELKAKTPAELSRPTIQTGYSEDERWRVSDTPAWTGFQLQVREGTPVVGRHEGSLQAEPINSQFEYRRSEDGDLVGVGEFVERRPELTATGTLLDALKELNLSEDSTDEEAKERRYRRKKKRWSAGLFKRTHDQAVGHDSSYSDDEPQDDNIPEARRLRRKVRRVVRLDERVLPVGEEEGISGTSNTNESDLDGPPSLFEEVKPYSGRKQHQPTQGDWVLIREMDPNRSDIAQAISRELALDSNSDAYTQPSESDDEGVSLCAESIFSQESTRSSATGASAATGYTDAEIKTATKELVSIFLEDTVTTQLYQCAFDNPCIGPDRLQRNLYRLLKKYSQNLHHEAQGKLERLASQFVAVKARYVAQCVMEEFHVKPTLQRQRQNQAKADDSDQEDAQEEDKIPPIDEDRFEDIAVLHQFLVGSAAFGMFQEQLKSFVQPKHSQPSPGKDMLLNEENCKTETTTPAMQPTATEQLSETASPNSNIPLGWLERAQHSRNNLLVAMELLEPRLPPGMTRLRWSCRCGDSFYSDIFEYRPGGIDRLKKQMQGSGCLKVAATSYNQGTPEQRYKFEAPAWLRSATKRLSSTLTQASQDTSCLPQHHTSSVSQPAAAPQPSPSADRRELYLMACMHRTEHHVVVVQDEITNISTDRQLFHFLRTQLARHRGYLNSIISMRRVQRIYFVKFFLNKGHRAQVRHHRTCCTSSRCDCIPPQLKVVKPPVGSGEYECNPAGPPDTWPPICPEFMMHMLYAPDCLDEDDAYVLGQLPKKTDGKLQEVIGTPTEGWGLYLQEDVDISTLLGIVFIVLFLASLLFLILWTVLKDDIQGGSGVSACILAVASMLGIWIATRSRSFG</sequence>
<feature type="region of interest" description="Disordered" evidence="2">
    <location>
        <begin position="820"/>
        <end position="912"/>
    </location>
</feature>
<feature type="compositionally biased region" description="Polar residues" evidence="2">
    <location>
        <begin position="1477"/>
        <end position="1489"/>
    </location>
</feature>
<feature type="region of interest" description="Disordered" evidence="2">
    <location>
        <begin position="1477"/>
        <end position="1504"/>
    </location>
</feature>
<feature type="transmembrane region" description="Helical" evidence="3">
    <location>
        <begin position="1684"/>
        <end position="1706"/>
    </location>
</feature>
<dbReference type="InterPro" id="IPR053230">
    <property type="entry name" value="Trans_reg_galc"/>
</dbReference>
<dbReference type="PANTHER" id="PTHR47654">
    <property type="entry name" value="ZN(II)2CYS6 TRANSCRIPTION FACTOR (EUROFUNG)-RELATED"/>
    <property type="match status" value="1"/>
</dbReference>
<dbReference type="GO" id="GO:0006351">
    <property type="term" value="P:DNA-templated transcription"/>
    <property type="evidence" value="ECO:0007669"/>
    <property type="project" value="InterPro"/>
</dbReference>
<dbReference type="CDD" id="cd12148">
    <property type="entry name" value="fungal_TF_MHR"/>
    <property type="match status" value="1"/>
</dbReference>
<dbReference type="GO" id="GO:0008270">
    <property type="term" value="F:zinc ion binding"/>
    <property type="evidence" value="ECO:0007669"/>
    <property type="project" value="InterPro"/>
</dbReference>
<feature type="region of interest" description="Disordered" evidence="2">
    <location>
        <begin position="101"/>
        <end position="145"/>
    </location>
</feature>
<keyword evidence="3" id="KW-0812">Transmembrane</keyword>
<feature type="transmembrane region" description="Helical" evidence="3">
    <location>
        <begin position="1713"/>
        <end position="1733"/>
    </location>
</feature>
<feature type="compositionally biased region" description="Low complexity" evidence="2">
    <location>
        <begin position="1490"/>
        <end position="1499"/>
    </location>
</feature>
<proteinExistence type="predicted"/>
<feature type="region of interest" description="Disordered" evidence="2">
    <location>
        <begin position="1065"/>
        <end position="1102"/>
    </location>
</feature>
<protein>
    <recommendedName>
        <fullName evidence="4">Xylanolytic transcriptional activator regulatory domain-containing protein</fullName>
    </recommendedName>
</protein>
<feature type="domain" description="Xylanolytic transcriptional activator regulatory" evidence="4">
    <location>
        <begin position="309"/>
        <end position="382"/>
    </location>
</feature>
<dbReference type="EMBL" id="JYNV01000290">
    <property type="protein sequence ID" value="KZM19672.1"/>
    <property type="molecule type" value="Genomic_DNA"/>
</dbReference>
<feature type="region of interest" description="Disordered" evidence="2">
    <location>
        <begin position="704"/>
        <end position="728"/>
    </location>
</feature>
<dbReference type="GO" id="GO:0003677">
    <property type="term" value="F:DNA binding"/>
    <property type="evidence" value="ECO:0007669"/>
    <property type="project" value="InterPro"/>
</dbReference>
<reference evidence="5 6" key="1">
    <citation type="journal article" date="2016" name="Sci. Rep.">
        <title>Draft genome sequencing and secretome analysis of fungal phytopathogen Ascochyta rabiei provides insight into the necrotrophic effector repertoire.</title>
        <authorList>
            <person name="Verma S."/>
            <person name="Gazara R.K."/>
            <person name="Nizam S."/>
            <person name="Parween S."/>
            <person name="Chattopadhyay D."/>
            <person name="Verma P.K."/>
        </authorList>
    </citation>
    <scope>NUCLEOTIDE SEQUENCE [LARGE SCALE GENOMIC DNA]</scope>
    <source>
        <strain evidence="5 6">ArDII</strain>
    </source>
</reference>
<keyword evidence="6" id="KW-1185">Reference proteome</keyword>
<evidence type="ECO:0000313" key="6">
    <source>
        <dbReference type="Proteomes" id="UP000076837"/>
    </source>
</evidence>
<dbReference type="Proteomes" id="UP000076837">
    <property type="component" value="Unassembled WGS sequence"/>
</dbReference>
<dbReference type="Pfam" id="PF04082">
    <property type="entry name" value="Fungal_trans"/>
    <property type="match status" value="1"/>
</dbReference>
<evidence type="ECO:0000256" key="2">
    <source>
        <dbReference type="SAM" id="MobiDB-lite"/>
    </source>
</evidence>
<evidence type="ECO:0000256" key="1">
    <source>
        <dbReference type="ARBA" id="ARBA00023242"/>
    </source>
</evidence>
<dbReference type="PANTHER" id="PTHR47654:SF5">
    <property type="entry name" value="TRANSCRIPTION FACTOR DOMAIN-CONTAINING PROTEIN"/>
    <property type="match status" value="1"/>
</dbReference>
<evidence type="ECO:0000259" key="4">
    <source>
        <dbReference type="SMART" id="SM00906"/>
    </source>
</evidence>
<keyword evidence="3" id="KW-1133">Transmembrane helix</keyword>
<dbReference type="SMART" id="SM00906">
    <property type="entry name" value="Fungal_trans"/>
    <property type="match status" value="1"/>
</dbReference>
<accession>A0A162XTE9</accession>
<keyword evidence="3" id="KW-0472">Membrane</keyword>
<evidence type="ECO:0000256" key="3">
    <source>
        <dbReference type="SAM" id="Phobius"/>
    </source>
</evidence>
<name>A0A162XTE9_DIDRA</name>
<feature type="region of interest" description="Disordered" evidence="2">
    <location>
        <begin position="1017"/>
        <end position="1043"/>
    </location>
</feature>
<feature type="compositionally biased region" description="Basic residues" evidence="2">
    <location>
        <begin position="711"/>
        <end position="720"/>
    </location>
</feature>
<feature type="compositionally biased region" description="Acidic residues" evidence="2">
    <location>
        <begin position="1030"/>
        <end position="1040"/>
    </location>
</feature>
<feature type="region of interest" description="Disordered" evidence="2">
    <location>
        <begin position="52"/>
        <end position="80"/>
    </location>
</feature>
<feature type="compositionally biased region" description="Basic and acidic residues" evidence="2">
    <location>
        <begin position="54"/>
        <end position="76"/>
    </location>
</feature>
<gene>
    <name evidence="5" type="ORF">ST47_g8957</name>
</gene>
<comment type="caution">
    <text evidence="5">The sequence shown here is derived from an EMBL/GenBank/DDBJ whole genome shotgun (WGS) entry which is preliminary data.</text>
</comment>
<keyword evidence="1" id="KW-0539">Nucleus</keyword>
<dbReference type="InterPro" id="IPR007219">
    <property type="entry name" value="XnlR_reg_dom"/>
</dbReference>